<comment type="catalytic activity">
    <reaction evidence="1">
        <text>2-hydroxychromene-2-carboxylate = (3E)-4-(2-hydroxyphenyl)-2-oxobut-3-enoate</text>
        <dbReference type="Rhea" id="RHEA:27401"/>
        <dbReference type="ChEBI" id="CHEBI:59350"/>
        <dbReference type="ChEBI" id="CHEBI:59353"/>
        <dbReference type="EC" id="5.99.1.4"/>
    </reaction>
</comment>
<dbReference type="EC" id="5.99.1.4" evidence="1"/>
<dbReference type="Pfam" id="PF01323">
    <property type="entry name" value="DSBA"/>
    <property type="match status" value="1"/>
</dbReference>
<dbReference type="GO" id="GO:1901170">
    <property type="term" value="P:naphthalene catabolic process"/>
    <property type="evidence" value="ECO:0007669"/>
    <property type="project" value="InterPro"/>
</dbReference>
<dbReference type="RefSeq" id="WP_159601455.1">
    <property type="nucleotide sequence ID" value="NZ_CACSAS010000001.1"/>
</dbReference>
<evidence type="ECO:0000313" key="4">
    <source>
        <dbReference type="EMBL" id="CAA0113845.1"/>
    </source>
</evidence>
<dbReference type="InterPro" id="IPR036249">
    <property type="entry name" value="Thioredoxin-like_sf"/>
</dbReference>
<dbReference type="PIRSF" id="PIRSF006386">
    <property type="entry name" value="HCCAis_GSTk"/>
    <property type="match status" value="1"/>
</dbReference>
<dbReference type="InterPro" id="IPR044087">
    <property type="entry name" value="NahD-like"/>
</dbReference>
<keyword evidence="5" id="KW-1185">Reference proteome</keyword>
<evidence type="ECO:0000259" key="3">
    <source>
        <dbReference type="Pfam" id="PF01323"/>
    </source>
</evidence>
<feature type="domain" description="DSBA-like thioredoxin" evidence="3">
    <location>
        <begin position="5"/>
        <end position="195"/>
    </location>
</feature>
<accession>A0A5S9Q9N8</accession>
<reference evidence="4 5" key="1">
    <citation type="submission" date="2019-12" db="EMBL/GenBank/DDBJ databases">
        <authorList>
            <person name="Reyes-Prieto M."/>
        </authorList>
    </citation>
    <scope>NUCLEOTIDE SEQUENCE [LARGE SCALE GENOMIC DNA]</scope>
    <source>
        <strain evidence="4">HF14-78462</strain>
    </source>
</reference>
<name>A0A5S9Q9N8_9HYPH</name>
<keyword evidence="1 4" id="KW-0413">Isomerase</keyword>
<dbReference type="GO" id="GO:0018845">
    <property type="term" value="F:2-hydroxychromene-2-carboxylate isomerase activity"/>
    <property type="evidence" value="ECO:0007669"/>
    <property type="project" value="UniProtKB-UniRule"/>
</dbReference>
<dbReference type="GO" id="GO:0004602">
    <property type="term" value="F:glutathione peroxidase activity"/>
    <property type="evidence" value="ECO:0007669"/>
    <property type="project" value="TreeGrafter"/>
</dbReference>
<dbReference type="AlphaFoldDB" id="A0A5S9Q9N8"/>
<protein>
    <recommendedName>
        <fullName evidence="1">2-hydroxychromene-2-carboxylate isomerase</fullName>
        <ecNumber evidence="1">5.99.1.4</ecNumber>
    </recommendedName>
</protein>
<dbReference type="CDD" id="cd03022">
    <property type="entry name" value="DsbA_HCCA_Iso"/>
    <property type="match status" value="1"/>
</dbReference>
<dbReference type="InterPro" id="IPR051924">
    <property type="entry name" value="GST_Kappa/NadH"/>
</dbReference>
<organism evidence="4 5">
    <name type="scientific">Starkeya nomas</name>
    <dbReference type="NCBI Taxonomy" id="2666134"/>
    <lineage>
        <taxon>Bacteria</taxon>
        <taxon>Pseudomonadati</taxon>
        <taxon>Pseudomonadota</taxon>
        <taxon>Alphaproteobacteria</taxon>
        <taxon>Hyphomicrobiales</taxon>
        <taxon>Xanthobacteraceae</taxon>
        <taxon>Starkeya</taxon>
    </lineage>
</organism>
<dbReference type="Proteomes" id="UP000433050">
    <property type="component" value="Unassembled WGS sequence"/>
</dbReference>
<evidence type="ECO:0000313" key="5">
    <source>
        <dbReference type="Proteomes" id="UP000433050"/>
    </source>
</evidence>
<gene>
    <name evidence="4" type="primary">nsaD</name>
    <name evidence="4" type="ORF">STARVERO_04278</name>
</gene>
<dbReference type="GO" id="GO:0006749">
    <property type="term" value="P:glutathione metabolic process"/>
    <property type="evidence" value="ECO:0007669"/>
    <property type="project" value="TreeGrafter"/>
</dbReference>
<evidence type="ECO:0000256" key="1">
    <source>
        <dbReference type="PIRNR" id="PIRNR006386"/>
    </source>
</evidence>
<feature type="active site" description="Nucleophile" evidence="2">
    <location>
        <position position="13"/>
    </location>
</feature>
<comment type="similarity">
    <text evidence="1">Belongs to the GST superfamily. NadH family.</text>
</comment>
<dbReference type="PANTHER" id="PTHR42943:SF13">
    <property type="entry name" value="GLUTATHIONE S-TRANSFERASE KAPPA-RELATED"/>
    <property type="match status" value="1"/>
</dbReference>
<dbReference type="PANTHER" id="PTHR42943">
    <property type="entry name" value="GLUTATHIONE S-TRANSFERASE KAPPA"/>
    <property type="match status" value="1"/>
</dbReference>
<dbReference type="EMBL" id="CACSAS010000001">
    <property type="protein sequence ID" value="CAA0113845.1"/>
    <property type="molecule type" value="Genomic_DNA"/>
</dbReference>
<proteinExistence type="inferred from homology"/>
<sequence length="204" mass="22684">MSRSIDYYFSIVSPWAFIGHAPFLDVARRHGARVNFRPVFLGELFADTGGLPLPRRHPARQRYRLVELKRWREARGIDFHVSPAHWPLDAKHGDRLVIAAQIAGHDAAPLIARLISGVWQREEDMADPATLAEVLAELGLPAELLEMAAADRTAVIYQANHDAAVEADVFGSPAYVLDGEVFWGQDRIDLLDRALSSGRAPFTP</sequence>
<dbReference type="SUPFAM" id="SSF52833">
    <property type="entry name" value="Thioredoxin-like"/>
    <property type="match status" value="1"/>
</dbReference>
<dbReference type="Gene3D" id="3.40.30.10">
    <property type="entry name" value="Glutaredoxin"/>
    <property type="match status" value="1"/>
</dbReference>
<dbReference type="InterPro" id="IPR014440">
    <property type="entry name" value="HCCAis_GSTk"/>
</dbReference>
<dbReference type="GO" id="GO:0004364">
    <property type="term" value="F:glutathione transferase activity"/>
    <property type="evidence" value="ECO:0007669"/>
    <property type="project" value="TreeGrafter"/>
</dbReference>
<dbReference type="InterPro" id="IPR001853">
    <property type="entry name" value="DSBA-like_thioredoxin_dom"/>
</dbReference>
<evidence type="ECO:0000256" key="2">
    <source>
        <dbReference type="PIRSR" id="PIRSR006386-1"/>
    </source>
</evidence>